<organism evidence="1 2">
    <name type="scientific">Ambispora leptoticha</name>
    <dbReference type="NCBI Taxonomy" id="144679"/>
    <lineage>
        <taxon>Eukaryota</taxon>
        <taxon>Fungi</taxon>
        <taxon>Fungi incertae sedis</taxon>
        <taxon>Mucoromycota</taxon>
        <taxon>Glomeromycotina</taxon>
        <taxon>Glomeromycetes</taxon>
        <taxon>Archaeosporales</taxon>
        <taxon>Ambisporaceae</taxon>
        <taxon>Ambispora</taxon>
    </lineage>
</organism>
<accession>A0A9N9BCG1</accession>
<dbReference type="AlphaFoldDB" id="A0A9N9BCG1"/>
<sequence>MNKKVFGWCMKTQIQDTLNTQDELQNWGWNNQKAFYGIAEINVTSSSSRNYTASFTSSTTQHNSHILHNSLSTLSMPINNLSAASNFLDNDINSTLKSTPIDVTNTSIIPIPLIPEYKFQKYNQGATLQNVLSGSGVTFDSVQDTMDKLEDVLMAQNETVEALTTEN</sequence>
<dbReference type="EMBL" id="CAJVPS010002091">
    <property type="protein sequence ID" value="CAG8560053.1"/>
    <property type="molecule type" value="Genomic_DNA"/>
</dbReference>
<proteinExistence type="predicted"/>
<reference evidence="1" key="1">
    <citation type="submission" date="2021-06" db="EMBL/GenBank/DDBJ databases">
        <authorList>
            <person name="Kallberg Y."/>
            <person name="Tangrot J."/>
            <person name="Rosling A."/>
        </authorList>
    </citation>
    <scope>NUCLEOTIDE SEQUENCE</scope>
    <source>
        <strain evidence="1">FL130A</strain>
    </source>
</reference>
<evidence type="ECO:0000313" key="1">
    <source>
        <dbReference type="EMBL" id="CAG8560053.1"/>
    </source>
</evidence>
<evidence type="ECO:0000313" key="2">
    <source>
        <dbReference type="Proteomes" id="UP000789508"/>
    </source>
</evidence>
<comment type="caution">
    <text evidence="1">The sequence shown here is derived from an EMBL/GenBank/DDBJ whole genome shotgun (WGS) entry which is preliminary data.</text>
</comment>
<protein>
    <submittedName>
        <fullName evidence="1">8487_t:CDS:1</fullName>
    </submittedName>
</protein>
<dbReference type="OrthoDB" id="10250120at2759"/>
<keyword evidence="2" id="KW-1185">Reference proteome</keyword>
<gene>
    <name evidence="1" type="ORF">ALEPTO_LOCUS6307</name>
</gene>
<name>A0A9N9BCG1_9GLOM</name>
<dbReference type="Proteomes" id="UP000789508">
    <property type="component" value="Unassembled WGS sequence"/>
</dbReference>